<proteinExistence type="inferred from homology"/>
<dbReference type="Pfam" id="PF00155">
    <property type="entry name" value="Aminotran_1_2"/>
    <property type="match status" value="1"/>
</dbReference>
<dbReference type="AlphaFoldDB" id="A0A542ZLS5"/>
<dbReference type="InterPro" id="IPR004839">
    <property type="entry name" value="Aminotransferase_I/II_large"/>
</dbReference>
<dbReference type="EC" id="4.4.1.13" evidence="2"/>
<name>A0A542ZLS5_9MICO</name>
<reference evidence="7 8" key="1">
    <citation type="submission" date="2019-06" db="EMBL/GenBank/DDBJ databases">
        <title>Sequencing the genomes of 1000 actinobacteria strains.</title>
        <authorList>
            <person name="Klenk H.-P."/>
        </authorList>
    </citation>
    <scope>NUCLEOTIDE SEQUENCE [LARGE SCALE GENOMIC DNA]</scope>
    <source>
        <strain evidence="7 8">DSM 18082</strain>
    </source>
</reference>
<feature type="domain" description="Aminotransferase class I/classII large" evidence="6">
    <location>
        <begin position="52"/>
        <end position="375"/>
    </location>
</feature>
<dbReference type="InterPro" id="IPR051798">
    <property type="entry name" value="Class-II_PLP-Dep_Aminotrans"/>
</dbReference>
<dbReference type="InterPro" id="IPR015421">
    <property type="entry name" value="PyrdxlP-dep_Trfase_major"/>
</dbReference>
<dbReference type="RefSeq" id="WP_141789116.1">
    <property type="nucleotide sequence ID" value="NZ_BAAAKX010000001.1"/>
</dbReference>
<dbReference type="OrthoDB" id="3224382at2"/>
<gene>
    <name evidence="7" type="ORF">FB474_2722</name>
</gene>
<protein>
    <recommendedName>
        <fullName evidence="2">cysteine-S-conjugate beta-lyase</fullName>
        <ecNumber evidence="2">4.4.1.13</ecNumber>
    </recommendedName>
</protein>
<keyword evidence="3" id="KW-0663">Pyridoxal phosphate</keyword>
<evidence type="ECO:0000256" key="4">
    <source>
        <dbReference type="ARBA" id="ARBA00023239"/>
    </source>
</evidence>
<dbReference type="PANTHER" id="PTHR43525:SF2">
    <property type="entry name" value="CYSTATHIONINE BETA-LYASE-RELATED"/>
    <property type="match status" value="1"/>
</dbReference>
<dbReference type="GO" id="GO:0030170">
    <property type="term" value="F:pyridoxal phosphate binding"/>
    <property type="evidence" value="ECO:0007669"/>
    <property type="project" value="InterPro"/>
</dbReference>
<evidence type="ECO:0000256" key="2">
    <source>
        <dbReference type="ARBA" id="ARBA00012224"/>
    </source>
</evidence>
<dbReference type="SUPFAM" id="SSF53383">
    <property type="entry name" value="PLP-dependent transferases"/>
    <property type="match status" value="1"/>
</dbReference>
<comment type="cofactor">
    <cofactor evidence="1">
        <name>pyridoxal 5'-phosphate</name>
        <dbReference type="ChEBI" id="CHEBI:597326"/>
    </cofactor>
</comment>
<evidence type="ECO:0000256" key="1">
    <source>
        <dbReference type="ARBA" id="ARBA00001933"/>
    </source>
</evidence>
<evidence type="ECO:0000259" key="6">
    <source>
        <dbReference type="Pfam" id="PF00155"/>
    </source>
</evidence>
<dbReference type="Gene3D" id="3.40.640.10">
    <property type="entry name" value="Type I PLP-dependent aspartate aminotransferase-like (Major domain)"/>
    <property type="match status" value="1"/>
</dbReference>
<comment type="caution">
    <text evidence="7">The sequence shown here is derived from an EMBL/GenBank/DDBJ whole genome shotgun (WGS) entry which is preliminary data.</text>
</comment>
<dbReference type="Gene3D" id="3.90.1150.10">
    <property type="entry name" value="Aspartate Aminotransferase, domain 1"/>
    <property type="match status" value="1"/>
</dbReference>
<dbReference type="Proteomes" id="UP000319514">
    <property type="component" value="Unassembled WGS sequence"/>
</dbReference>
<keyword evidence="8" id="KW-1185">Reference proteome</keyword>
<dbReference type="InterPro" id="IPR015424">
    <property type="entry name" value="PyrdxlP-dep_Trfase"/>
</dbReference>
<sequence>MSLVDLTDEQLRARGSIKWTFAAADVLPAWVAEMDFALAEPISAALHDAVDRGDVGYPALDEATGVPEALATFAGERWGWSPDPASVVLTGDVMAGVRLALETLCEDAPVVVPTPAYMPFLDVVPLSGRQMVTIPLDPDADRATLDLDRVEAAFSDGARTLLLSNPHNPWGRAFTRAELEALRDVVARHGARVISDEIHAPLVLPGHTHIAYASLDGAAEHTTTLMSASKAWNVPGLKSAQLVAGSRADLRALRALPPVANHGSSPLGHVAARAAYREGLPWLSAVLQRLEANRALLVDLVAQELPGVRMRALEATYLAWLDARCTGLANPAGAALERGRVLVNDGATFGPGGQGHVRVNLATSPERVAEVVRRLTKAWGDPA</sequence>
<keyword evidence="4 7" id="KW-0456">Lyase</keyword>
<evidence type="ECO:0000256" key="5">
    <source>
        <dbReference type="ARBA" id="ARBA00037974"/>
    </source>
</evidence>
<evidence type="ECO:0000313" key="7">
    <source>
        <dbReference type="EMBL" id="TQL61314.1"/>
    </source>
</evidence>
<dbReference type="PANTHER" id="PTHR43525">
    <property type="entry name" value="PROTEIN MALY"/>
    <property type="match status" value="1"/>
</dbReference>
<dbReference type="GO" id="GO:0047804">
    <property type="term" value="F:cysteine-S-conjugate beta-lyase activity"/>
    <property type="evidence" value="ECO:0007669"/>
    <property type="project" value="UniProtKB-EC"/>
</dbReference>
<evidence type="ECO:0000256" key="3">
    <source>
        <dbReference type="ARBA" id="ARBA00022898"/>
    </source>
</evidence>
<dbReference type="CDD" id="cd00609">
    <property type="entry name" value="AAT_like"/>
    <property type="match status" value="1"/>
</dbReference>
<organism evidence="7 8">
    <name type="scientific">Oryzihumus leptocrescens</name>
    <dbReference type="NCBI Taxonomy" id="297536"/>
    <lineage>
        <taxon>Bacteria</taxon>
        <taxon>Bacillati</taxon>
        <taxon>Actinomycetota</taxon>
        <taxon>Actinomycetes</taxon>
        <taxon>Micrococcales</taxon>
        <taxon>Intrasporangiaceae</taxon>
        <taxon>Oryzihumus</taxon>
    </lineage>
</organism>
<comment type="similarity">
    <text evidence="5">Belongs to the class-II pyridoxal-phosphate-dependent aminotransferase family. MalY/PatB cystathionine beta-lyase subfamily.</text>
</comment>
<dbReference type="InterPro" id="IPR015422">
    <property type="entry name" value="PyrdxlP-dep_Trfase_small"/>
</dbReference>
<accession>A0A542ZLS5</accession>
<evidence type="ECO:0000313" key="8">
    <source>
        <dbReference type="Proteomes" id="UP000319514"/>
    </source>
</evidence>
<dbReference type="EMBL" id="VFOQ01000001">
    <property type="protein sequence ID" value="TQL61314.1"/>
    <property type="molecule type" value="Genomic_DNA"/>
</dbReference>